<protein>
    <submittedName>
        <fullName evidence="1">Uncharacterized protein</fullName>
    </submittedName>
</protein>
<gene>
    <name evidence="1" type="ORF">KIN20_004569</name>
</gene>
<keyword evidence="2" id="KW-1185">Reference proteome</keyword>
<evidence type="ECO:0000313" key="2">
    <source>
        <dbReference type="Proteomes" id="UP001196413"/>
    </source>
</evidence>
<organism evidence="1 2">
    <name type="scientific">Parelaphostrongylus tenuis</name>
    <name type="common">Meningeal worm</name>
    <dbReference type="NCBI Taxonomy" id="148309"/>
    <lineage>
        <taxon>Eukaryota</taxon>
        <taxon>Metazoa</taxon>
        <taxon>Ecdysozoa</taxon>
        <taxon>Nematoda</taxon>
        <taxon>Chromadorea</taxon>
        <taxon>Rhabditida</taxon>
        <taxon>Rhabditina</taxon>
        <taxon>Rhabditomorpha</taxon>
        <taxon>Strongyloidea</taxon>
        <taxon>Metastrongylidae</taxon>
        <taxon>Parelaphostrongylus</taxon>
    </lineage>
</organism>
<sequence>MSLVVSNQYDKILMSTSQVDYLLISTITKGGHFASIVHSRSSSLLMFAFISFESNIRSRSSLD</sequence>
<dbReference type="EMBL" id="JAHQIW010000607">
    <property type="protein sequence ID" value="KAJ1349118.1"/>
    <property type="molecule type" value="Genomic_DNA"/>
</dbReference>
<name>A0AAD5M1X4_PARTN</name>
<evidence type="ECO:0000313" key="1">
    <source>
        <dbReference type="EMBL" id="KAJ1349118.1"/>
    </source>
</evidence>
<reference evidence="1" key="1">
    <citation type="submission" date="2021-06" db="EMBL/GenBank/DDBJ databases">
        <title>Parelaphostrongylus tenuis whole genome reference sequence.</title>
        <authorList>
            <person name="Garwood T.J."/>
            <person name="Larsen P.A."/>
            <person name="Fountain-Jones N.M."/>
            <person name="Garbe J.R."/>
            <person name="Macchietto M.G."/>
            <person name="Kania S.A."/>
            <person name="Gerhold R.W."/>
            <person name="Richards J.E."/>
            <person name="Wolf T.M."/>
        </authorList>
    </citation>
    <scope>NUCLEOTIDE SEQUENCE</scope>
    <source>
        <strain evidence="1">MNPRO001-30</strain>
        <tissue evidence="1">Meninges</tissue>
    </source>
</reference>
<dbReference type="AlphaFoldDB" id="A0AAD5M1X4"/>
<dbReference type="Proteomes" id="UP001196413">
    <property type="component" value="Unassembled WGS sequence"/>
</dbReference>
<proteinExistence type="predicted"/>
<accession>A0AAD5M1X4</accession>
<comment type="caution">
    <text evidence="1">The sequence shown here is derived from an EMBL/GenBank/DDBJ whole genome shotgun (WGS) entry which is preliminary data.</text>
</comment>